<sequence length="343" mass="37692">MRPFYYSVTTNFGDHMNAWMWRDLCPALVQGNSPRLVGVGSLLSHNLDDVPGDKVVFGTGTGYSGLPTPEQAARWKIYCVRGPLTARHLGLDPAVAITDGAWLVDRLPEYANLTRARRGTVFVPHWTSSQYGNWAAQCAQMDVDFVDPFWDGKRVLSAIANADLAIVESLHGAIMADYYRTPWIAVSSPARVLKFKWLDWCGSLDLSYRPFELPASDIFDARLQGRAMGANGGVPVPIDVAPDTFDVAQSAPTRAKPGPLNAARVQAKSVLRTTRAAGFRAMAALRGSGVARRANRANADEIAAYFEGLQRQTPMLSSDAVRADRLARLSDAFERMLDDYNLR</sequence>
<keyword evidence="2" id="KW-0808">Transferase</keyword>
<dbReference type="STRING" id="420998.JDO7802_01811"/>
<dbReference type="Pfam" id="PF04230">
    <property type="entry name" value="PS_pyruv_trans"/>
    <property type="match status" value="1"/>
</dbReference>
<dbReference type="AlphaFoldDB" id="A0A0M6YIN9"/>
<proteinExistence type="predicted"/>
<protein>
    <submittedName>
        <fullName evidence="2">Exopolysaccharide glucosyl ketal-pyruvate-transferase</fullName>
        <ecNumber evidence="2">2.5.1.98</ecNumber>
    </submittedName>
</protein>
<evidence type="ECO:0000313" key="3">
    <source>
        <dbReference type="Proteomes" id="UP000049222"/>
    </source>
</evidence>
<evidence type="ECO:0000313" key="2">
    <source>
        <dbReference type="EMBL" id="CTQ49794.1"/>
    </source>
</evidence>
<dbReference type="Proteomes" id="UP000049222">
    <property type="component" value="Unassembled WGS sequence"/>
</dbReference>
<dbReference type="GO" id="GO:0016740">
    <property type="term" value="F:transferase activity"/>
    <property type="evidence" value="ECO:0007669"/>
    <property type="project" value="UniProtKB-KW"/>
</dbReference>
<keyword evidence="2" id="KW-0670">Pyruvate</keyword>
<reference evidence="2 3" key="1">
    <citation type="submission" date="2015-07" db="EMBL/GenBank/DDBJ databases">
        <authorList>
            <person name="Noorani M."/>
        </authorList>
    </citation>
    <scope>NUCLEOTIDE SEQUENCE [LARGE SCALE GENOMIC DNA]</scope>
    <source>
        <strain evidence="2 3">CECT 7802</strain>
    </source>
</reference>
<gene>
    <name evidence="2" type="primary">pssM</name>
    <name evidence="2" type="ORF">JDO7802_01811</name>
</gene>
<accession>A0A0M6YIN9</accession>
<dbReference type="InterPro" id="IPR007345">
    <property type="entry name" value="Polysacch_pyruvyl_Trfase"/>
</dbReference>
<keyword evidence="3" id="KW-1185">Reference proteome</keyword>
<dbReference type="RefSeq" id="WP_055084646.1">
    <property type="nucleotide sequence ID" value="NZ_CXSU01000011.1"/>
</dbReference>
<evidence type="ECO:0000259" key="1">
    <source>
        <dbReference type="Pfam" id="PF04230"/>
    </source>
</evidence>
<dbReference type="EMBL" id="CXSU01000011">
    <property type="protein sequence ID" value="CTQ49794.1"/>
    <property type="molecule type" value="Genomic_DNA"/>
</dbReference>
<name>A0A0M6YIN9_9RHOB</name>
<dbReference type="EC" id="2.5.1.98" evidence="2"/>
<organism evidence="2 3">
    <name type="scientific">Jannaschia donghaensis</name>
    <dbReference type="NCBI Taxonomy" id="420998"/>
    <lineage>
        <taxon>Bacteria</taxon>
        <taxon>Pseudomonadati</taxon>
        <taxon>Pseudomonadota</taxon>
        <taxon>Alphaproteobacteria</taxon>
        <taxon>Rhodobacterales</taxon>
        <taxon>Roseobacteraceae</taxon>
        <taxon>Jannaschia</taxon>
    </lineage>
</organism>
<feature type="domain" description="Polysaccharide pyruvyl transferase" evidence="1">
    <location>
        <begin position="73"/>
        <end position="187"/>
    </location>
</feature>